<dbReference type="EMBL" id="JASVWF010000007">
    <property type="protein sequence ID" value="MDL5159435.1"/>
    <property type="molecule type" value="Genomic_DNA"/>
</dbReference>
<keyword evidence="1" id="KW-0472">Membrane</keyword>
<sequence>MSVVLFSWLMISSVGLSILLLIYAGAVQVKAERTLRKVDRDSRL</sequence>
<feature type="transmembrane region" description="Helical" evidence="1">
    <location>
        <begin position="6"/>
        <end position="27"/>
    </location>
</feature>
<gene>
    <name evidence="2" type="ORF">QRT03_25940</name>
</gene>
<evidence type="ECO:0000313" key="2">
    <source>
        <dbReference type="EMBL" id="MDL5159435.1"/>
    </source>
</evidence>
<comment type="caution">
    <text evidence="2">The sequence shown here is derived from an EMBL/GenBank/DDBJ whole genome shotgun (WGS) entry which is preliminary data.</text>
</comment>
<accession>A0ABT7MFJ0</accession>
<organism evidence="2 3">
    <name type="scientific">Actinomycetospora termitidis</name>
    <dbReference type="NCBI Taxonomy" id="3053470"/>
    <lineage>
        <taxon>Bacteria</taxon>
        <taxon>Bacillati</taxon>
        <taxon>Actinomycetota</taxon>
        <taxon>Actinomycetes</taxon>
        <taxon>Pseudonocardiales</taxon>
        <taxon>Pseudonocardiaceae</taxon>
        <taxon>Actinomycetospora</taxon>
    </lineage>
</organism>
<keyword evidence="1" id="KW-0812">Transmembrane</keyword>
<name>A0ABT7MFJ0_9PSEU</name>
<reference evidence="2 3" key="1">
    <citation type="submission" date="2023-06" db="EMBL/GenBank/DDBJ databases">
        <title>Actinomycetospora Odt1-22.</title>
        <authorList>
            <person name="Supong K."/>
        </authorList>
    </citation>
    <scope>NUCLEOTIDE SEQUENCE [LARGE SCALE GENOMIC DNA]</scope>
    <source>
        <strain evidence="2 3">Odt1-22</strain>
    </source>
</reference>
<keyword evidence="3" id="KW-1185">Reference proteome</keyword>
<evidence type="ECO:0000256" key="1">
    <source>
        <dbReference type="SAM" id="Phobius"/>
    </source>
</evidence>
<dbReference type="RefSeq" id="WP_286056029.1">
    <property type="nucleotide sequence ID" value="NZ_JASVWF010000007.1"/>
</dbReference>
<protein>
    <submittedName>
        <fullName evidence="2">Uncharacterized protein</fullName>
    </submittedName>
</protein>
<dbReference type="Proteomes" id="UP001231924">
    <property type="component" value="Unassembled WGS sequence"/>
</dbReference>
<proteinExistence type="predicted"/>
<keyword evidence="1" id="KW-1133">Transmembrane helix</keyword>
<evidence type="ECO:0000313" key="3">
    <source>
        <dbReference type="Proteomes" id="UP001231924"/>
    </source>
</evidence>